<dbReference type="PROSITE" id="PS51755">
    <property type="entry name" value="OMPR_PHOB"/>
    <property type="match status" value="1"/>
</dbReference>
<evidence type="ECO:0000313" key="5">
    <source>
        <dbReference type="Proteomes" id="UP000298513"/>
    </source>
</evidence>
<dbReference type="GO" id="GO:0006355">
    <property type="term" value="P:regulation of DNA-templated transcription"/>
    <property type="evidence" value="ECO:0007669"/>
    <property type="project" value="InterPro"/>
</dbReference>
<keyword evidence="4" id="KW-0456">Lyase</keyword>
<organism evidence="4 5">
    <name type="scientific">Streptomyces griseoluteus</name>
    <dbReference type="NCBI Taxonomy" id="29306"/>
    <lineage>
        <taxon>Bacteria</taxon>
        <taxon>Bacillati</taxon>
        <taxon>Actinomycetota</taxon>
        <taxon>Actinomycetes</taxon>
        <taxon>Kitasatosporales</taxon>
        <taxon>Streptomycetaceae</taxon>
        <taxon>Streptomyces</taxon>
    </lineage>
</organism>
<dbReference type="InterPro" id="IPR036388">
    <property type="entry name" value="WH-like_DNA-bd_sf"/>
</dbReference>
<dbReference type="CDD" id="cd00383">
    <property type="entry name" value="trans_reg_C"/>
    <property type="match status" value="1"/>
</dbReference>
<dbReference type="NCBIfam" id="NF005568">
    <property type="entry name" value="PRK07239.1"/>
    <property type="match status" value="1"/>
</dbReference>
<feature type="DNA-binding region" description="OmpR/PhoB-type" evidence="2">
    <location>
        <begin position="279"/>
        <end position="378"/>
    </location>
</feature>
<dbReference type="SUPFAM" id="SSF46894">
    <property type="entry name" value="C-terminal effector domain of the bipartite response regulators"/>
    <property type="match status" value="1"/>
</dbReference>
<dbReference type="SUPFAM" id="SSF69618">
    <property type="entry name" value="HemD-like"/>
    <property type="match status" value="1"/>
</dbReference>
<dbReference type="EC" id="4.2.1.75" evidence="4"/>
<dbReference type="PANTHER" id="PTHR40082">
    <property type="entry name" value="BLR5956 PROTEIN"/>
    <property type="match status" value="1"/>
</dbReference>
<dbReference type="SMART" id="SM00862">
    <property type="entry name" value="Trans_reg_C"/>
    <property type="match status" value="1"/>
</dbReference>
<evidence type="ECO:0000256" key="1">
    <source>
        <dbReference type="ARBA" id="ARBA00023125"/>
    </source>
</evidence>
<dbReference type="InterPro" id="IPR039793">
    <property type="entry name" value="UROS/Hem4"/>
</dbReference>
<dbReference type="Proteomes" id="UP000298513">
    <property type="component" value="Unassembled WGS sequence"/>
</dbReference>
<dbReference type="Gene3D" id="3.40.50.10090">
    <property type="match status" value="2"/>
</dbReference>
<reference evidence="4 5" key="1">
    <citation type="submission" date="2019-04" db="EMBL/GenBank/DDBJ databases">
        <title>Streptomyces sp. nov. Bv016 isolated from bark of Buahinia variegata.</title>
        <authorList>
            <person name="Kanchanasin P."/>
            <person name="Tanasupawat S."/>
            <person name="Yuki M."/>
            <person name="Kudo T."/>
        </authorList>
    </citation>
    <scope>NUCLEOTIDE SEQUENCE [LARGE SCALE GENOMIC DNA]</scope>
    <source>
        <strain evidence="4 5">JCM 4765</strain>
    </source>
</reference>
<keyword evidence="5" id="KW-1185">Reference proteome</keyword>
<dbReference type="GO" id="GO:0000160">
    <property type="term" value="P:phosphorelay signal transduction system"/>
    <property type="evidence" value="ECO:0007669"/>
    <property type="project" value="InterPro"/>
</dbReference>
<gene>
    <name evidence="4" type="ORF">E5082_22880</name>
</gene>
<dbReference type="InterPro" id="IPR001867">
    <property type="entry name" value="OmpR/PhoB-type_DNA-bd"/>
</dbReference>
<dbReference type="CDD" id="cd06578">
    <property type="entry name" value="HemD"/>
    <property type="match status" value="1"/>
</dbReference>
<protein>
    <submittedName>
        <fullName evidence="4">Uroporphyrinogen-III synthase</fullName>
        <ecNumber evidence="4">4.2.1.75</ecNumber>
    </submittedName>
</protein>
<feature type="domain" description="OmpR/PhoB-type" evidence="3">
    <location>
        <begin position="279"/>
        <end position="378"/>
    </location>
</feature>
<dbReference type="PANTHER" id="PTHR40082:SF1">
    <property type="entry name" value="BLR5956 PROTEIN"/>
    <property type="match status" value="1"/>
</dbReference>
<dbReference type="EMBL" id="SRRU01000008">
    <property type="protein sequence ID" value="TGN80242.1"/>
    <property type="molecule type" value="Genomic_DNA"/>
</dbReference>
<evidence type="ECO:0000313" key="4">
    <source>
        <dbReference type="EMBL" id="TGN80242.1"/>
    </source>
</evidence>
<dbReference type="InterPro" id="IPR016032">
    <property type="entry name" value="Sig_transdc_resp-reg_C-effctor"/>
</dbReference>
<name>A0A4Z1DD59_STRGP</name>
<dbReference type="GeneID" id="91529563"/>
<accession>A0A4Z1DD59</accession>
<dbReference type="InterPro" id="IPR003754">
    <property type="entry name" value="4pyrrol_synth_uPrphyn_synth"/>
</dbReference>
<dbReference type="GO" id="GO:0003677">
    <property type="term" value="F:DNA binding"/>
    <property type="evidence" value="ECO:0007669"/>
    <property type="project" value="UniProtKB-UniRule"/>
</dbReference>
<evidence type="ECO:0000259" key="3">
    <source>
        <dbReference type="PROSITE" id="PS51755"/>
    </source>
</evidence>
<dbReference type="RefSeq" id="WP_135793118.1">
    <property type="nucleotide sequence ID" value="NZ_BNBQ01000002.1"/>
</dbReference>
<dbReference type="AlphaFoldDB" id="A0A4Z1DD59"/>
<proteinExistence type="predicted"/>
<dbReference type="Pfam" id="PF02602">
    <property type="entry name" value="HEM4"/>
    <property type="match status" value="1"/>
</dbReference>
<sequence>MKAGTRETAAELTGFTVGVTAARRREELTALLRRRGARVMEAPALRIVPLEDDAALRAATERCLAAPLDYVVATTGVGWRGWMSAAEGWGYGAALTTACREAEVLSRGPKATGAVRACGTTETYSPASEAVDELRTWLLARDLRGRRVAVQEHGAPLPGLASALRERGAEVVEVPVYRWAPPRDPEPVRRLAEATARGEVHALLFTSAPAITSFLEHAEAAGKYETVLERLRTDVLPLCVGAVCARPLLEVDAGPVWPERGRLGAMVHLLTATLPGRDRHLVPAGDRTLVLQGNALLLGDDAPAEAVWLTPGSARVLRALAERPGWVVGRPELLRRVWPGRGADEHAVEAAVTRLRAALGPYASLIRTVPKRGYRLATEPGGGTR</sequence>
<keyword evidence="1 2" id="KW-0238">DNA-binding</keyword>
<dbReference type="Pfam" id="PF00486">
    <property type="entry name" value="Trans_reg_C"/>
    <property type="match status" value="1"/>
</dbReference>
<dbReference type="InterPro" id="IPR036108">
    <property type="entry name" value="4pyrrol_syn_uPrphyn_synt_sf"/>
</dbReference>
<dbReference type="Gene3D" id="1.10.10.10">
    <property type="entry name" value="Winged helix-like DNA-binding domain superfamily/Winged helix DNA-binding domain"/>
    <property type="match status" value="1"/>
</dbReference>
<comment type="caution">
    <text evidence="4">The sequence shown here is derived from an EMBL/GenBank/DDBJ whole genome shotgun (WGS) entry which is preliminary data.</text>
</comment>
<dbReference type="GO" id="GO:0004852">
    <property type="term" value="F:uroporphyrinogen-III synthase activity"/>
    <property type="evidence" value="ECO:0007669"/>
    <property type="project" value="UniProtKB-EC"/>
</dbReference>
<evidence type="ECO:0000256" key="2">
    <source>
        <dbReference type="PROSITE-ProRule" id="PRU01091"/>
    </source>
</evidence>
<dbReference type="GO" id="GO:0006780">
    <property type="term" value="P:uroporphyrinogen III biosynthetic process"/>
    <property type="evidence" value="ECO:0007669"/>
    <property type="project" value="InterPro"/>
</dbReference>